<feature type="region of interest" description="Disordered" evidence="1">
    <location>
        <begin position="126"/>
        <end position="346"/>
    </location>
</feature>
<dbReference type="RefSeq" id="XP_066655090.1">
    <property type="nucleotide sequence ID" value="XM_066802544.1"/>
</dbReference>
<organism evidence="2 3">
    <name type="scientific">Phyllosticta citribraziliensis</name>
    <dbReference type="NCBI Taxonomy" id="989973"/>
    <lineage>
        <taxon>Eukaryota</taxon>
        <taxon>Fungi</taxon>
        <taxon>Dikarya</taxon>
        <taxon>Ascomycota</taxon>
        <taxon>Pezizomycotina</taxon>
        <taxon>Dothideomycetes</taxon>
        <taxon>Dothideomycetes incertae sedis</taxon>
        <taxon>Botryosphaeriales</taxon>
        <taxon>Phyllostictaceae</taxon>
        <taxon>Phyllosticta</taxon>
    </lineage>
</organism>
<reference evidence="2 3" key="1">
    <citation type="submission" date="2024-04" db="EMBL/GenBank/DDBJ databases">
        <title>Phyllosticta paracitricarpa is synonymous to the EU quarantine fungus P. citricarpa based on phylogenomic analyses.</title>
        <authorList>
            <consortium name="Lawrence Berkeley National Laboratory"/>
            <person name="Van ingen-buijs V.A."/>
            <person name="Van westerhoven A.C."/>
            <person name="Haridas S."/>
            <person name="Skiadas P."/>
            <person name="Martin F."/>
            <person name="Groenewald J.Z."/>
            <person name="Crous P.W."/>
            <person name="Seidl M.F."/>
        </authorList>
    </citation>
    <scope>NUCLEOTIDE SEQUENCE [LARGE SCALE GENOMIC DNA]</scope>
    <source>
        <strain evidence="2 3">CPC 17464</strain>
    </source>
</reference>
<sequence length="417" mass="45459">MYPPNHKAGQSKQESFRVFGGFGDPSPFRMKSTQLPTPPSRLHFTFTPEPQQKPTRSGNEQDRKTSVSIAATEIQDPSDLKKGYGFEYPEETAEECVDIFSSGSASTPRGFAWVGVRKPEGHFEKVFQENRPDPAAESQPTTPTHGIEHNHSRRPIAIPRRLRKPKTERAIACLSGNKNTSKSCQTGPFSAAREGFSKPPAPSVEDVADEEEARSDVEQKPVNSHHGQSDSQTTESVLPSPPPTPPPQAGPSASTKPTQPSATATTDDRLHVDNMSSSNDSDTDSGDESDLEVSRLHSWNWPVVSKSGNFEVRSPTPSPAAKKRQSSARSSRMRTESPVAPPPSPFASLSLAQMKAMATVPPVETIVETLTPSPAQRKWRPPRFARRQDDPQTRELALALGRLGFAESKGKGKGAER</sequence>
<feature type="compositionally biased region" description="Polar residues" evidence="1">
    <location>
        <begin position="48"/>
        <end position="58"/>
    </location>
</feature>
<dbReference type="Proteomes" id="UP001360953">
    <property type="component" value="Unassembled WGS sequence"/>
</dbReference>
<gene>
    <name evidence="2" type="ORF">J3D65DRAFT_658423</name>
</gene>
<feature type="region of interest" description="Disordered" evidence="1">
    <location>
        <begin position="1"/>
        <end position="84"/>
    </location>
</feature>
<dbReference type="GeneID" id="92035450"/>
<feature type="compositionally biased region" description="Polar residues" evidence="1">
    <location>
        <begin position="256"/>
        <end position="265"/>
    </location>
</feature>
<evidence type="ECO:0000313" key="2">
    <source>
        <dbReference type="EMBL" id="KAK7536939.1"/>
    </source>
</evidence>
<accession>A0ABR1LP39</accession>
<feature type="compositionally biased region" description="Acidic residues" evidence="1">
    <location>
        <begin position="281"/>
        <end position="291"/>
    </location>
</feature>
<dbReference type="EMBL" id="JBBPEH010000006">
    <property type="protein sequence ID" value="KAK7536939.1"/>
    <property type="molecule type" value="Genomic_DNA"/>
</dbReference>
<evidence type="ECO:0000256" key="1">
    <source>
        <dbReference type="SAM" id="MobiDB-lite"/>
    </source>
</evidence>
<feature type="compositionally biased region" description="Pro residues" evidence="1">
    <location>
        <begin position="239"/>
        <end position="249"/>
    </location>
</feature>
<protein>
    <submittedName>
        <fullName evidence="2">Uncharacterized protein</fullName>
    </submittedName>
</protein>
<keyword evidence="3" id="KW-1185">Reference proteome</keyword>
<feature type="region of interest" description="Disordered" evidence="1">
    <location>
        <begin position="369"/>
        <end position="391"/>
    </location>
</feature>
<name>A0ABR1LP39_9PEZI</name>
<evidence type="ECO:0000313" key="3">
    <source>
        <dbReference type="Proteomes" id="UP001360953"/>
    </source>
</evidence>
<feature type="compositionally biased region" description="Polar residues" evidence="1">
    <location>
        <begin position="176"/>
        <end position="188"/>
    </location>
</feature>
<feature type="compositionally biased region" description="Polar residues" evidence="1">
    <location>
        <begin position="221"/>
        <end position="232"/>
    </location>
</feature>
<proteinExistence type="predicted"/>
<comment type="caution">
    <text evidence="2">The sequence shown here is derived from an EMBL/GenBank/DDBJ whole genome shotgun (WGS) entry which is preliminary data.</text>
</comment>